<evidence type="ECO:0000256" key="3">
    <source>
        <dbReference type="SAM" id="MobiDB-lite"/>
    </source>
</evidence>
<reference evidence="5 7" key="1">
    <citation type="submission" date="2020-01" db="EMBL/GenBank/DDBJ databases">
        <authorList>
            <consortium name="DOE Joint Genome Institute"/>
            <person name="Haridas S."/>
            <person name="Albert R."/>
            <person name="Binder M."/>
            <person name="Bloem J."/>
            <person name="Labutti K."/>
            <person name="Salamov A."/>
            <person name="Andreopoulos B."/>
            <person name="Baker S.E."/>
            <person name="Barry K."/>
            <person name="Bills G."/>
            <person name="Bluhm B.H."/>
            <person name="Cannon C."/>
            <person name="Castanera R."/>
            <person name="Culley D.E."/>
            <person name="Daum C."/>
            <person name="Ezra D."/>
            <person name="Gonzalez J.B."/>
            <person name="Henrissat B."/>
            <person name="Kuo A."/>
            <person name="Liang C."/>
            <person name="Lipzen A."/>
            <person name="Lutzoni F."/>
            <person name="Magnuson J."/>
            <person name="Mondo S."/>
            <person name="Nolan M."/>
            <person name="Ohm R."/>
            <person name="Pangilinan J."/>
            <person name="Park H.-J."/>
            <person name="Ramirez L."/>
            <person name="Alfaro M."/>
            <person name="Sun H."/>
            <person name="Tritt A."/>
            <person name="Yoshinaga Y."/>
            <person name="Zwiers L.-H."/>
            <person name="Turgeon B.G."/>
            <person name="Goodwin S.B."/>
            <person name="Spatafora J.W."/>
            <person name="Crous P.W."/>
            <person name="Grigoriev I.V."/>
        </authorList>
    </citation>
    <scope>NUCLEOTIDE SEQUENCE</scope>
    <source>
        <strain evidence="5 7">CBS 781.70</strain>
    </source>
</reference>
<dbReference type="PANTHER" id="PTHR10640:SF7">
    <property type="entry name" value="METHYLTHIORIBULOSE-1-PHOSPHATE DEHYDRATASE"/>
    <property type="match status" value="1"/>
</dbReference>
<keyword evidence="6" id="KW-1185">Reference proteome</keyword>
<keyword evidence="2" id="KW-0479">Metal-binding</keyword>
<proteinExistence type="inferred from homology"/>
<keyword evidence="1 2" id="KW-0963">Cytoplasm</keyword>
<gene>
    <name evidence="2" type="primary">MDE1</name>
    <name evidence="5 7" type="ORF">P152DRAFT_458287</name>
</gene>
<feature type="binding site" evidence="2">
    <location>
        <position position="126"/>
    </location>
    <ligand>
        <name>substrate</name>
    </ligand>
</feature>
<sequence>MAEQATRGSSTINYKDGGMRDNKEYQTRLRQTLEAGEVELLSPEMLISSRDAEHPANLIPSLCEAFYKLGWVTGTGGGISIRKGALAYFAPSGVQKERIKPEDLFVLDLRLGTYLRYPLPLKPSQCTPLFHLSFMKRGAGACIHTHSQWAVLVTLLVEQELQQRTAKGGFATWDDRSMGGITDLTGAERSLSKKRWDATPGRDAVLHRPFRISRLEQIKGIPAGQKHTDGYIDDVDLSKIEPSRPGYLSYYDTLAIPIIENTAHEEDLSASLAAAIEMYPHSSAVLVKRHGVYVWGETWVKAKTVCESLDYIFQLAIEMRKLNAPWTED</sequence>
<dbReference type="InterPro" id="IPR027514">
    <property type="entry name" value="Salvage_MtnB_euk"/>
</dbReference>
<comment type="subcellular location">
    <subcellularLocation>
        <location evidence="2">Cytoplasm</location>
    </subcellularLocation>
</comment>
<accession>A0A6G1G2V8</accession>
<dbReference type="AlphaFoldDB" id="A0A6G1G2V8"/>
<keyword evidence="2" id="KW-0028">Amino-acid biosynthesis</keyword>
<comment type="pathway">
    <text evidence="2">Amino-acid biosynthesis; L-methionine biosynthesis via salvage pathway; L-methionine from S-methyl-5-thio-alpha-D-ribose 1-phosphate: step 2/6.</text>
</comment>
<reference evidence="7" key="2">
    <citation type="submission" date="2020-04" db="EMBL/GenBank/DDBJ databases">
        <authorList>
            <consortium name="NCBI Genome Project"/>
        </authorList>
    </citation>
    <scope>NUCLEOTIDE SEQUENCE</scope>
    <source>
        <strain evidence="7">CBS 781.70</strain>
    </source>
</reference>
<dbReference type="UniPathway" id="UPA00904">
    <property type="reaction ID" value="UER00875"/>
</dbReference>
<dbReference type="HAMAP" id="MF_03116">
    <property type="entry name" value="Salvage_MtnB_euk"/>
    <property type="match status" value="1"/>
</dbReference>
<dbReference type="EMBL" id="ML975157">
    <property type="protein sequence ID" value="KAF1812447.1"/>
    <property type="molecule type" value="Genomic_DNA"/>
</dbReference>
<evidence type="ECO:0000313" key="5">
    <source>
        <dbReference type="EMBL" id="KAF1812447.1"/>
    </source>
</evidence>
<evidence type="ECO:0000313" key="6">
    <source>
        <dbReference type="Proteomes" id="UP000504638"/>
    </source>
</evidence>
<name>A0A6G1G2V8_9PEZI</name>
<feature type="compositionally biased region" description="Polar residues" evidence="3">
    <location>
        <begin position="1"/>
        <end position="13"/>
    </location>
</feature>
<feature type="binding site" evidence="2">
    <location>
        <position position="146"/>
    </location>
    <ligand>
        <name>Zn(2+)</name>
        <dbReference type="ChEBI" id="CHEBI:29105"/>
    </ligand>
</feature>
<feature type="domain" description="Class II aldolase/adducin N-terminal" evidence="4">
    <location>
        <begin position="57"/>
        <end position="317"/>
    </location>
</feature>
<dbReference type="GO" id="GO:0046570">
    <property type="term" value="F:methylthioribulose 1-phosphate dehydratase activity"/>
    <property type="evidence" value="ECO:0007669"/>
    <property type="project" value="UniProtKB-UniRule"/>
</dbReference>
<feature type="active site" description="Proton donor/acceptor" evidence="2">
    <location>
        <position position="216"/>
    </location>
</feature>
<comment type="catalytic activity">
    <reaction evidence="2">
        <text>5-(methylsulfanyl)-D-ribulose 1-phosphate = 5-methylsulfanyl-2,3-dioxopentyl phosphate + H2O</text>
        <dbReference type="Rhea" id="RHEA:15549"/>
        <dbReference type="ChEBI" id="CHEBI:15377"/>
        <dbReference type="ChEBI" id="CHEBI:58548"/>
        <dbReference type="ChEBI" id="CHEBI:58828"/>
        <dbReference type="EC" id="4.2.1.109"/>
    </reaction>
</comment>
<feature type="binding site" evidence="2">
    <location>
        <position position="144"/>
    </location>
    <ligand>
        <name>Zn(2+)</name>
        <dbReference type="ChEBI" id="CHEBI:29105"/>
    </ligand>
</feature>
<dbReference type="InterPro" id="IPR036409">
    <property type="entry name" value="Aldolase_II/adducin_N_sf"/>
</dbReference>
<dbReference type="PANTHER" id="PTHR10640">
    <property type="entry name" value="METHYLTHIORIBULOSE-1-PHOSPHATE DEHYDRATASE"/>
    <property type="match status" value="1"/>
</dbReference>
<dbReference type="Pfam" id="PF00596">
    <property type="entry name" value="Aldolase_II"/>
    <property type="match status" value="2"/>
</dbReference>
<feature type="region of interest" description="Disordered" evidence="3">
    <location>
        <begin position="1"/>
        <end position="20"/>
    </location>
</feature>
<dbReference type="EC" id="4.2.1.109" evidence="2"/>
<dbReference type="Proteomes" id="UP000504638">
    <property type="component" value="Unplaced"/>
</dbReference>
<dbReference type="SUPFAM" id="SSF53639">
    <property type="entry name" value="AraD/HMP-PK domain-like"/>
    <property type="match status" value="2"/>
</dbReference>
<comment type="similarity">
    <text evidence="2">Belongs to the aldolase class II family. MtnB subfamily.</text>
</comment>
<dbReference type="Gene3D" id="3.40.225.10">
    <property type="entry name" value="Class II aldolase/adducin N-terminal domain"/>
    <property type="match status" value="2"/>
</dbReference>
<comment type="function">
    <text evidence="2">Catalyzes the dehydration of methylthioribulose-1-phosphate (MTRu-1-P) into 2,3-diketo-5-methylthiopentyl-1-phosphate (DK-MTP-1-P).</text>
</comment>
<reference evidence="7" key="3">
    <citation type="submission" date="2025-04" db="UniProtKB">
        <authorList>
            <consortium name="RefSeq"/>
        </authorList>
    </citation>
    <scope>IDENTIFICATION</scope>
    <source>
        <strain evidence="7">CBS 781.70</strain>
    </source>
</reference>
<evidence type="ECO:0000256" key="1">
    <source>
        <dbReference type="ARBA" id="ARBA00022490"/>
    </source>
</evidence>
<dbReference type="OrthoDB" id="191080at2759"/>
<evidence type="ECO:0000256" key="2">
    <source>
        <dbReference type="HAMAP-Rule" id="MF_03116"/>
    </source>
</evidence>
<dbReference type="RefSeq" id="XP_033534078.1">
    <property type="nucleotide sequence ID" value="XM_033679421.1"/>
</dbReference>
<dbReference type="GO" id="GO:0019509">
    <property type="term" value="P:L-methionine salvage from methylthioadenosine"/>
    <property type="evidence" value="ECO:0007669"/>
    <property type="project" value="UniProtKB-UniRule"/>
</dbReference>
<dbReference type="SMART" id="SM01007">
    <property type="entry name" value="Aldolase_II"/>
    <property type="match status" value="1"/>
</dbReference>
<organism evidence="5">
    <name type="scientific">Eremomyces bilateralis CBS 781.70</name>
    <dbReference type="NCBI Taxonomy" id="1392243"/>
    <lineage>
        <taxon>Eukaryota</taxon>
        <taxon>Fungi</taxon>
        <taxon>Dikarya</taxon>
        <taxon>Ascomycota</taxon>
        <taxon>Pezizomycotina</taxon>
        <taxon>Dothideomycetes</taxon>
        <taxon>Dothideomycetes incertae sedis</taxon>
        <taxon>Eremomycetales</taxon>
        <taxon>Eremomycetaceae</taxon>
        <taxon>Eremomyces</taxon>
    </lineage>
</organism>
<keyword evidence="2" id="KW-0486">Methionine biosynthesis</keyword>
<dbReference type="InterPro" id="IPR001303">
    <property type="entry name" value="Aldolase_II/adducin_N"/>
</dbReference>
<dbReference type="GO" id="GO:0005737">
    <property type="term" value="C:cytoplasm"/>
    <property type="evidence" value="ECO:0007669"/>
    <property type="project" value="UniProtKB-SubCell"/>
</dbReference>
<keyword evidence="2" id="KW-0862">Zinc</keyword>
<keyword evidence="2" id="KW-0456">Lyase</keyword>
<evidence type="ECO:0000259" key="4">
    <source>
        <dbReference type="SMART" id="SM01007"/>
    </source>
</evidence>
<evidence type="ECO:0000313" key="7">
    <source>
        <dbReference type="RefSeq" id="XP_033534078.1"/>
    </source>
</evidence>
<comment type="cofactor">
    <cofactor evidence="2">
        <name>Zn(2+)</name>
        <dbReference type="ChEBI" id="CHEBI:29105"/>
    </cofactor>
    <text evidence="2">Binds 1 zinc ion per subunit.</text>
</comment>
<feature type="binding site" evidence="2">
    <location>
        <position position="290"/>
    </location>
    <ligand>
        <name>Zn(2+)</name>
        <dbReference type="ChEBI" id="CHEBI:29105"/>
    </ligand>
</feature>
<dbReference type="GO" id="GO:0008270">
    <property type="term" value="F:zinc ion binding"/>
    <property type="evidence" value="ECO:0007669"/>
    <property type="project" value="UniProtKB-UniRule"/>
</dbReference>
<protein>
    <recommendedName>
        <fullName evidence="2">Methylthioribulose-1-phosphate dehydratase</fullName>
        <shortName evidence="2">MTRu-1-P dehydratase</shortName>
        <ecNumber evidence="2">4.2.1.109</ecNumber>
    </recommendedName>
</protein>